<dbReference type="Proteomes" id="UP000075442">
    <property type="component" value="Unassembled WGS sequence"/>
</dbReference>
<dbReference type="RefSeq" id="WP_000906374.1">
    <property type="nucleotide sequence ID" value="NZ_LROV01000006.1"/>
</dbReference>
<dbReference type="AlphaFoldDB" id="A0A150NS65"/>
<organism evidence="1 2">
    <name type="scientific">Streptococcus mitis</name>
    <dbReference type="NCBI Taxonomy" id="28037"/>
    <lineage>
        <taxon>Bacteria</taxon>
        <taxon>Bacillati</taxon>
        <taxon>Bacillota</taxon>
        <taxon>Bacilli</taxon>
        <taxon>Lactobacillales</taxon>
        <taxon>Streptococcaceae</taxon>
        <taxon>Streptococcus</taxon>
        <taxon>Streptococcus mitis group</taxon>
    </lineage>
</organism>
<reference evidence="1 2" key="1">
    <citation type="submission" date="2016-01" db="EMBL/GenBank/DDBJ databases">
        <title>Highly variable Streptococcus oralis 1 are common among viridans streptococci isolated from primates.</title>
        <authorList>
            <person name="Denapaite D."/>
            <person name="Rieger M."/>
            <person name="Koendgen S."/>
            <person name="Brueckner R."/>
            <person name="Ochigava I."/>
            <person name="Kappeler P."/>
            <person name="Maetz-Rensing K."/>
            <person name="Leendertz F."/>
        </authorList>
    </citation>
    <scope>NUCLEOTIDE SEQUENCE [LARGE SCALE GENOMIC DNA]</scope>
    <source>
        <strain evidence="1 2">M3-1</strain>
    </source>
</reference>
<comment type="caution">
    <text evidence="1">The sequence shown here is derived from an EMBL/GenBank/DDBJ whole genome shotgun (WGS) entry which is preliminary data.</text>
</comment>
<sequence>MLILNLLLKSLMFAIIWQSLNVLFIFLKRKFLYLSGTVHKRETNLFNESLLLSGVQIQTIISLIKKLFNWWSKEKETEQLQTRKSIVLKNVVNHLNQTLFQDLGIKTVSPATTGGVDVWVYLTNNLNETEKSSLEDYFMGVLSKYTDEFGLDTLVVELNVSAGWVGKFDVKPIKEATYNRMTRQSSVEKEEDF</sequence>
<dbReference type="EMBL" id="LROU01000120">
    <property type="protein sequence ID" value="KYF34240.1"/>
    <property type="molecule type" value="Genomic_DNA"/>
</dbReference>
<dbReference type="PATRIC" id="fig|28037.235.peg.1624"/>
<name>A0A150NS65_STRMT</name>
<accession>A0A150NS65</accession>
<evidence type="ECO:0000313" key="1">
    <source>
        <dbReference type="EMBL" id="KYF34240.1"/>
    </source>
</evidence>
<proteinExistence type="predicted"/>
<evidence type="ECO:0000313" key="2">
    <source>
        <dbReference type="Proteomes" id="UP000075442"/>
    </source>
</evidence>
<protein>
    <submittedName>
        <fullName evidence="1">Uncharacterized protein</fullName>
    </submittedName>
</protein>
<gene>
    <name evidence="1" type="ORF">SMIM3I_00886</name>
</gene>